<dbReference type="Pfam" id="PF03658">
    <property type="entry name" value="Ub-RnfH"/>
    <property type="match status" value="1"/>
</dbReference>
<dbReference type="InterPro" id="IPR005346">
    <property type="entry name" value="RnfH"/>
</dbReference>
<sequence length="90" mass="9720">MRVEIVLAQPRAFESWQVTVPMGATVAHALEAAGFSGERLAALGIDGLALHGVRATPESQLHDADRIELLRPLVADPKDARRRRAASRGK</sequence>
<evidence type="ECO:0000313" key="3">
    <source>
        <dbReference type="EMBL" id="MCC8363318.1"/>
    </source>
</evidence>
<dbReference type="EMBL" id="JAJGAK010000002">
    <property type="protein sequence ID" value="MCC8363318.1"/>
    <property type="molecule type" value="Genomic_DNA"/>
</dbReference>
<keyword evidence="4" id="KW-1185">Reference proteome</keyword>
<comment type="similarity">
    <text evidence="1 2">Belongs to the UPF0125 (RnfH) family.</text>
</comment>
<evidence type="ECO:0000256" key="2">
    <source>
        <dbReference type="HAMAP-Rule" id="MF_00460"/>
    </source>
</evidence>
<dbReference type="RefSeq" id="WP_230526950.1">
    <property type="nucleotide sequence ID" value="NZ_JAJGAK010000002.1"/>
</dbReference>
<organism evidence="3 4">
    <name type="scientific">Noviluteimonas lactosilytica</name>
    <dbReference type="NCBI Taxonomy" id="2888523"/>
    <lineage>
        <taxon>Bacteria</taxon>
        <taxon>Pseudomonadati</taxon>
        <taxon>Pseudomonadota</taxon>
        <taxon>Gammaproteobacteria</taxon>
        <taxon>Lysobacterales</taxon>
        <taxon>Lysobacteraceae</taxon>
        <taxon>Noviluteimonas</taxon>
    </lineage>
</organism>
<accession>A0ABS8JI89</accession>
<reference evidence="3" key="1">
    <citation type="submission" date="2021-10" db="EMBL/GenBank/DDBJ databases">
        <authorList>
            <person name="Lyu M."/>
            <person name="Wang X."/>
            <person name="Meng X."/>
            <person name="Xu K."/>
        </authorList>
    </citation>
    <scope>NUCLEOTIDE SEQUENCE</scope>
    <source>
        <strain evidence="3">A6</strain>
    </source>
</reference>
<proteinExistence type="inferred from homology"/>
<dbReference type="Gene3D" id="3.10.20.280">
    <property type="entry name" value="RnfH-like"/>
    <property type="match status" value="1"/>
</dbReference>
<comment type="caution">
    <text evidence="3">The sequence shown here is derived from an EMBL/GenBank/DDBJ whole genome shotgun (WGS) entry which is preliminary data.</text>
</comment>
<dbReference type="InterPro" id="IPR037021">
    <property type="entry name" value="RnfH_sf"/>
</dbReference>
<dbReference type="PANTHER" id="PTHR37483:SF1">
    <property type="entry name" value="UPF0125 PROTEIN RATB"/>
    <property type="match status" value="1"/>
</dbReference>
<evidence type="ECO:0000313" key="4">
    <source>
        <dbReference type="Proteomes" id="UP001165293"/>
    </source>
</evidence>
<dbReference type="InterPro" id="IPR016155">
    <property type="entry name" value="Mopterin_synth/thiamin_S_b"/>
</dbReference>
<dbReference type="HAMAP" id="MF_00460">
    <property type="entry name" value="UPF0125_RnfH"/>
    <property type="match status" value="1"/>
</dbReference>
<dbReference type="Proteomes" id="UP001165293">
    <property type="component" value="Unassembled WGS sequence"/>
</dbReference>
<name>A0ABS8JI89_9GAMM</name>
<dbReference type="SUPFAM" id="SSF54285">
    <property type="entry name" value="MoaD/ThiS"/>
    <property type="match status" value="1"/>
</dbReference>
<gene>
    <name evidence="3" type="ORF">LK996_09555</name>
</gene>
<dbReference type="PANTHER" id="PTHR37483">
    <property type="entry name" value="UPF0125 PROTEIN RATB"/>
    <property type="match status" value="1"/>
</dbReference>
<protein>
    <recommendedName>
        <fullName evidence="2">UPF0125 protein LK996_09555</fullName>
    </recommendedName>
</protein>
<evidence type="ECO:0000256" key="1">
    <source>
        <dbReference type="ARBA" id="ARBA00010645"/>
    </source>
</evidence>
<dbReference type="NCBIfam" id="NF002490">
    <property type="entry name" value="PRK01777.1"/>
    <property type="match status" value="1"/>
</dbReference>